<sequence>MSTTADPRVSGGGTASNGADGGRSAGLPLFALIALVVGSMIGGGIFNLPRQMASAAAPGPLLIGWLITGVGMLMLAFIFQTLAERKPDVDGGVYGYARAGFGPFIGSSCAWGYWISAWIGNVGYLVLLVSGIGYFMPDVFVQDNTLTMAGLALGSVVLWATTMLCVVGVREAVIVNTIVTIAKVLPILMFLVLTALAFRMDLFSADIWGTMTQVPDGEGGMMGLGDTMQQVKGMMLVTVWVFIGIEGASIFSQRAGKRSDVGKATVIGFVMVLALLILVNFLAYGVMRQAELSGVADPALGSILGEVVGPWGAALIALGLTVSVLGAFLSWTLLCAEILRLPAQQKVLPAFLGKDNRRGSPAAALLLTGAVTQIVLIWAKTQPSAYDSLIMLASSLILLPYLWATLYQLKLGVTGESYETSARSKGRDLLVAGVGTVYALWLVYAAGLEYLLLAAIFYVVGTALYIWARREARLRVFTPAELVVLAVVVVGAVFGIMGLLDGSISV</sequence>
<evidence type="ECO:0000313" key="12">
    <source>
        <dbReference type="Proteomes" id="UP001157126"/>
    </source>
</evidence>
<feature type="transmembrane region" description="Helical" evidence="10">
    <location>
        <begin position="480"/>
        <end position="500"/>
    </location>
</feature>
<dbReference type="RefSeq" id="WP_284303083.1">
    <property type="nucleotide sequence ID" value="NZ_BSUO01000001.1"/>
</dbReference>
<evidence type="ECO:0000256" key="9">
    <source>
        <dbReference type="NCBIfam" id="TIGR03810"/>
    </source>
</evidence>
<keyword evidence="12" id="KW-1185">Reference proteome</keyword>
<dbReference type="PANTHER" id="PTHR42770">
    <property type="entry name" value="AMINO ACID TRANSPORTER-RELATED"/>
    <property type="match status" value="1"/>
</dbReference>
<keyword evidence="6" id="KW-0029">Amino-acid transport</keyword>
<dbReference type="InterPro" id="IPR002293">
    <property type="entry name" value="AA/rel_permease1"/>
</dbReference>
<dbReference type="InterPro" id="IPR050367">
    <property type="entry name" value="APC_superfamily"/>
</dbReference>
<evidence type="ECO:0000256" key="8">
    <source>
        <dbReference type="ARBA" id="ARBA00023136"/>
    </source>
</evidence>
<dbReference type="NCBIfam" id="TIGR03810">
    <property type="entry name" value="arg_ornith_anti"/>
    <property type="match status" value="1"/>
</dbReference>
<evidence type="ECO:0000256" key="4">
    <source>
        <dbReference type="ARBA" id="ARBA00022475"/>
    </source>
</evidence>
<comment type="similarity">
    <text evidence="2">Belongs to the amino acid-polyamine-organocation (APC) superfamily. Basic amino acid/polyamine antiporter (APA) (TC 2.A.3.2) family.</text>
</comment>
<comment type="subcellular location">
    <subcellularLocation>
        <location evidence="1">Cell membrane</location>
        <topology evidence="1">Multi-pass membrane protein</topology>
    </subcellularLocation>
</comment>
<feature type="transmembrane region" description="Helical" evidence="10">
    <location>
        <begin position="233"/>
        <end position="252"/>
    </location>
</feature>
<keyword evidence="5 10" id="KW-0812">Transmembrane</keyword>
<proteinExistence type="inferred from homology"/>
<reference evidence="12" key="1">
    <citation type="journal article" date="2019" name="Int. J. Syst. Evol. Microbiol.">
        <title>The Global Catalogue of Microorganisms (GCM) 10K type strain sequencing project: providing services to taxonomists for standard genome sequencing and annotation.</title>
        <authorList>
            <consortium name="The Broad Institute Genomics Platform"/>
            <consortium name="The Broad Institute Genome Sequencing Center for Infectious Disease"/>
            <person name="Wu L."/>
            <person name="Ma J."/>
        </authorList>
    </citation>
    <scope>NUCLEOTIDE SEQUENCE [LARGE SCALE GENOMIC DNA]</scope>
    <source>
        <strain evidence="12">NBRC 113072</strain>
    </source>
</reference>
<organism evidence="11 12">
    <name type="scientific">Mobilicoccus caccae</name>
    <dbReference type="NCBI Taxonomy" id="1859295"/>
    <lineage>
        <taxon>Bacteria</taxon>
        <taxon>Bacillati</taxon>
        <taxon>Actinomycetota</taxon>
        <taxon>Actinomycetes</taxon>
        <taxon>Micrococcales</taxon>
        <taxon>Dermatophilaceae</taxon>
        <taxon>Mobilicoccus</taxon>
    </lineage>
</organism>
<feature type="transmembrane region" description="Helical" evidence="10">
    <location>
        <begin position="95"/>
        <end position="115"/>
    </location>
</feature>
<evidence type="ECO:0000256" key="1">
    <source>
        <dbReference type="ARBA" id="ARBA00004651"/>
    </source>
</evidence>
<dbReference type="InterPro" id="IPR022461">
    <property type="entry name" value="Arg/Orn_antiprt_ArcD"/>
</dbReference>
<evidence type="ECO:0000256" key="3">
    <source>
        <dbReference type="ARBA" id="ARBA00022448"/>
    </source>
</evidence>
<dbReference type="NCBIfam" id="TIGR00905">
    <property type="entry name" value="2A0302"/>
    <property type="match status" value="1"/>
</dbReference>
<dbReference type="Proteomes" id="UP001157126">
    <property type="component" value="Unassembled WGS sequence"/>
</dbReference>
<dbReference type="Gene3D" id="1.20.1740.10">
    <property type="entry name" value="Amino acid/polyamine transporter I"/>
    <property type="match status" value="1"/>
</dbReference>
<evidence type="ECO:0000256" key="6">
    <source>
        <dbReference type="ARBA" id="ARBA00022970"/>
    </source>
</evidence>
<protein>
    <recommendedName>
        <fullName evidence="9">Arginine-ornithine antiporter</fullName>
    </recommendedName>
</protein>
<feature type="transmembrane region" description="Helical" evidence="10">
    <location>
        <begin position="264"/>
        <end position="287"/>
    </location>
</feature>
<feature type="transmembrane region" description="Helical" evidence="10">
    <location>
        <begin position="360"/>
        <end position="379"/>
    </location>
</feature>
<feature type="transmembrane region" description="Helical" evidence="10">
    <location>
        <begin position="146"/>
        <end position="166"/>
    </location>
</feature>
<evidence type="ECO:0000256" key="2">
    <source>
        <dbReference type="ARBA" id="ARBA00008220"/>
    </source>
</evidence>
<feature type="transmembrane region" description="Helical" evidence="10">
    <location>
        <begin position="173"/>
        <end position="198"/>
    </location>
</feature>
<evidence type="ECO:0000256" key="7">
    <source>
        <dbReference type="ARBA" id="ARBA00022989"/>
    </source>
</evidence>
<dbReference type="PANTHER" id="PTHR42770:SF4">
    <property type="entry name" value="ARGININE_ORNITHINE ANTIPORTER-RELATED"/>
    <property type="match status" value="1"/>
</dbReference>
<accession>A0ABQ6INS4</accession>
<keyword evidence="3" id="KW-0813">Transport</keyword>
<evidence type="ECO:0000256" key="10">
    <source>
        <dbReference type="SAM" id="Phobius"/>
    </source>
</evidence>
<keyword evidence="8 10" id="KW-0472">Membrane</keyword>
<feature type="transmembrane region" description="Helical" evidence="10">
    <location>
        <begin position="428"/>
        <end position="444"/>
    </location>
</feature>
<evidence type="ECO:0000256" key="5">
    <source>
        <dbReference type="ARBA" id="ARBA00022692"/>
    </source>
</evidence>
<gene>
    <name evidence="11" type="ORF">GCM10025883_11410</name>
</gene>
<dbReference type="InterPro" id="IPR004754">
    <property type="entry name" value="Amino_acid_antiprt"/>
</dbReference>
<feature type="transmembrane region" description="Helical" evidence="10">
    <location>
        <begin position="122"/>
        <end position="140"/>
    </location>
</feature>
<feature type="transmembrane region" description="Helical" evidence="10">
    <location>
        <begin position="450"/>
        <end position="468"/>
    </location>
</feature>
<feature type="transmembrane region" description="Helical" evidence="10">
    <location>
        <begin position="307"/>
        <end position="339"/>
    </location>
</feature>
<feature type="transmembrane region" description="Helical" evidence="10">
    <location>
        <begin position="29"/>
        <end position="49"/>
    </location>
</feature>
<feature type="transmembrane region" description="Helical" evidence="10">
    <location>
        <begin position="61"/>
        <end position="83"/>
    </location>
</feature>
<dbReference type="Pfam" id="PF13520">
    <property type="entry name" value="AA_permease_2"/>
    <property type="match status" value="1"/>
</dbReference>
<keyword evidence="7 10" id="KW-1133">Transmembrane helix</keyword>
<name>A0ABQ6INS4_9MICO</name>
<dbReference type="EMBL" id="BSUO01000001">
    <property type="protein sequence ID" value="GMA39096.1"/>
    <property type="molecule type" value="Genomic_DNA"/>
</dbReference>
<keyword evidence="4" id="KW-1003">Cell membrane</keyword>
<dbReference type="PIRSF" id="PIRSF006060">
    <property type="entry name" value="AA_transporter"/>
    <property type="match status" value="1"/>
</dbReference>
<evidence type="ECO:0000313" key="11">
    <source>
        <dbReference type="EMBL" id="GMA39096.1"/>
    </source>
</evidence>
<comment type="caution">
    <text evidence="11">The sequence shown here is derived from an EMBL/GenBank/DDBJ whole genome shotgun (WGS) entry which is preliminary data.</text>
</comment>
<feature type="transmembrane region" description="Helical" evidence="10">
    <location>
        <begin position="385"/>
        <end position="407"/>
    </location>
</feature>